<name>A0A510K599_9FUSO</name>
<dbReference type="EMBL" id="AP019834">
    <property type="protein sequence ID" value="BBM46808.1"/>
    <property type="molecule type" value="Genomic_DNA"/>
</dbReference>
<proteinExistence type="predicted"/>
<feature type="region of interest" description="Disordered" evidence="1">
    <location>
        <begin position="30"/>
        <end position="56"/>
    </location>
</feature>
<feature type="chain" id="PRO_5021879595" evidence="2">
    <location>
        <begin position="21"/>
        <end position="208"/>
    </location>
</feature>
<keyword evidence="2" id="KW-0732">Signal</keyword>
<sequence length="208" mass="23557">MKKLFLIAMLCLTFTIPAKADFWKKLKNAVTGTGSSSSSSNSSGKTGGTRGYIRTDNRGNKEIVNPFDKNDFRAEDSVYSDERTSIYRHKDLKGTATKVNYIECRLKPGGFLEWVGKESYYGYVKFPVYKIIGKVPISGCFSRDKSGKEKEINDDLYLDHNLAMYIWDNQLTVTTLAMKNGKAENGYIPWFDSTNPEAEIYINGKKFN</sequence>
<evidence type="ECO:0000313" key="4">
    <source>
        <dbReference type="Proteomes" id="UP000321397"/>
    </source>
</evidence>
<evidence type="ECO:0000313" key="3">
    <source>
        <dbReference type="EMBL" id="BBM46808.1"/>
    </source>
</evidence>
<dbReference type="Proteomes" id="UP000321397">
    <property type="component" value="Chromosome"/>
</dbReference>
<reference evidence="3 4" key="1">
    <citation type="submission" date="2019-07" db="EMBL/GenBank/DDBJ databases">
        <title>Complete Genome Sequence of Leptotrichia wadei Strain JMUB3933.</title>
        <authorList>
            <person name="Watanabe S."/>
            <person name="Cui L."/>
        </authorList>
    </citation>
    <scope>NUCLEOTIDE SEQUENCE [LARGE SCALE GENOMIC DNA]</scope>
    <source>
        <strain evidence="3 4">JMUB3933</strain>
    </source>
</reference>
<gene>
    <name evidence="3" type="ORF">JMUB3933_0295</name>
</gene>
<evidence type="ECO:0000256" key="1">
    <source>
        <dbReference type="SAM" id="MobiDB-lite"/>
    </source>
</evidence>
<feature type="compositionally biased region" description="Low complexity" evidence="1">
    <location>
        <begin position="31"/>
        <end position="44"/>
    </location>
</feature>
<feature type="signal peptide" evidence="2">
    <location>
        <begin position="1"/>
        <end position="20"/>
    </location>
</feature>
<evidence type="ECO:0000256" key="2">
    <source>
        <dbReference type="SAM" id="SignalP"/>
    </source>
</evidence>
<dbReference type="RefSeq" id="WP_146959673.1">
    <property type="nucleotide sequence ID" value="NZ_AP019834.1"/>
</dbReference>
<accession>A0A510K599</accession>
<protein>
    <submittedName>
        <fullName evidence="3">Uncharacterized protein</fullName>
    </submittedName>
</protein>
<dbReference type="AlphaFoldDB" id="A0A510K599"/>
<organism evidence="3 4">
    <name type="scientific">Leptotrichia wadei</name>
    <dbReference type="NCBI Taxonomy" id="157687"/>
    <lineage>
        <taxon>Bacteria</taxon>
        <taxon>Fusobacteriati</taxon>
        <taxon>Fusobacteriota</taxon>
        <taxon>Fusobacteriia</taxon>
        <taxon>Fusobacteriales</taxon>
        <taxon>Leptotrichiaceae</taxon>
        <taxon>Leptotrichia</taxon>
    </lineage>
</organism>